<dbReference type="Gene3D" id="3.30.950.10">
    <property type="entry name" value="Methyltransferase, Cobalt-precorrin-4 Transmethylase, Domain 2"/>
    <property type="match status" value="1"/>
</dbReference>
<dbReference type="STRING" id="266940.Krad_3666"/>
<comment type="catalytic activity">
    <reaction evidence="6">
        <text>cytidine(1402) in 16S rRNA + S-adenosyl-L-methionine = 2'-O-methylcytidine(1402) in 16S rRNA + S-adenosyl-L-homocysteine + H(+)</text>
        <dbReference type="Rhea" id="RHEA:42924"/>
        <dbReference type="Rhea" id="RHEA-COMP:10285"/>
        <dbReference type="Rhea" id="RHEA-COMP:10286"/>
        <dbReference type="ChEBI" id="CHEBI:15378"/>
        <dbReference type="ChEBI" id="CHEBI:57856"/>
        <dbReference type="ChEBI" id="CHEBI:59789"/>
        <dbReference type="ChEBI" id="CHEBI:74495"/>
        <dbReference type="ChEBI" id="CHEBI:82748"/>
        <dbReference type="EC" id="2.1.1.198"/>
    </reaction>
</comment>
<dbReference type="PIRSF" id="PIRSF005917">
    <property type="entry name" value="MTase_YraL"/>
    <property type="match status" value="1"/>
</dbReference>
<dbReference type="Pfam" id="PF00590">
    <property type="entry name" value="TP_methylase"/>
    <property type="match status" value="1"/>
</dbReference>
<dbReference type="EMBL" id="CP000750">
    <property type="protein sequence ID" value="ABS05129.1"/>
    <property type="molecule type" value="Genomic_DNA"/>
</dbReference>
<keyword evidence="4 6" id="KW-0808">Transferase</keyword>
<evidence type="ECO:0000313" key="10">
    <source>
        <dbReference type="Proteomes" id="UP000001116"/>
    </source>
</evidence>
<dbReference type="PANTHER" id="PTHR46111">
    <property type="entry name" value="RIBOSOMAL RNA SMALL SUBUNIT METHYLTRANSFERASE I"/>
    <property type="match status" value="1"/>
</dbReference>
<dbReference type="PANTHER" id="PTHR46111:SF1">
    <property type="entry name" value="RIBOSOMAL RNA SMALL SUBUNIT METHYLTRANSFERASE I"/>
    <property type="match status" value="1"/>
</dbReference>
<dbReference type="HAMAP" id="MF_01877">
    <property type="entry name" value="16SrRNA_methyltr_I"/>
    <property type="match status" value="1"/>
</dbReference>
<dbReference type="CDD" id="cd11648">
    <property type="entry name" value="RsmI"/>
    <property type="match status" value="1"/>
</dbReference>
<dbReference type="FunFam" id="3.40.1010.10:FF:000007">
    <property type="entry name" value="Ribosomal RNA small subunit methyltransferase I"/>
    <property type="match status" value="1"/>
</dbReference>
<evidence type="ECO:0000313" key="9">
    <source>
        <dbReference type="EMBL" id="ABS05129.1"/>
    </source>
</evidence>
<dbReference type="GO" id="GO:0005737">
    <property type="term" value="C:cytoplasm"/>
    <property type="evidence" value="ECO:0007669"/>
    <property type="project" value="UniProtKB-SubCell"/>
</dbReference>
<feature type="domain" description="Tetrapyrrole methylase" evidence="8">
    <location>
        <begin position="37"/>
        <end position="239"/>
    </location>
</feature>
<dbReference type="InterPro" id="IPR008189">
    <property type="entry name" value="rRNA_ssu_MeTfrase_I"/>
</dbReference>
<evidence type="ECO:0000256" key="3">
    <source>
        <dbReference type="ARBA" id="ARBA00022603"/>
    </source>
</evidence>
<evidence type="ECO:0000259" key="8">
    <source>
        <dbReference type="Pfam" id="PF00590"/>
    </source>
</evidence>
<feature type="region of interest" description="Disordered" evidence="7">
    <location>
        <begin position="1"/>
        <end position="35"/>
    </location>
</feature>
<comment type="function">
    <text evidence="6">Catalyzes the 2'-O-methylation of the ribose of cytidine 1402 (C1402) in 16S rRNA.</text>
</comment>
<feature type="compositionally biased region" description="Gly residues" evidence="7">
    <location>
        <begin position="24"/>
        <end position="35"/>
    </location>
</feature>
<dbReference type="FunFam" id="3.30.950.10:FF:000002">
    <property type="entry name" value="Ribosomal RNA small subunit methyltransferase I"/>
    <property type="match status" value="1"/>
</dbReference>
<gene>
    <name evidence="6" type="primary">rsmI</name>
    <name evidence="9" type="ordered locus">Krad_3666</name>
</gene>
<dbReference type="InterPro" id="IPR035996">
    <property type="entry name" value="4pyrrol_Methylase_sf"/>
</dbReference>
<keyword evidence="5 6" id="KW-0949">S-adenosyl-L-methionine</keyword>
<keyword evidence="2 6" id="KW-0698">rRNA processing</keyword>
<dbReference type="SUPFAM" id="SSF53790">
    <property type="entry name" value="Tetrapyrrole methylase"/>
    <property type="match status" value="1"/>
</dbReference>
<keyword evidence="1 6" id="KW-0963">Cytoplasm</keyword>
<protein>
    <recommendedName>
        <fullName evidence="6">Ribosomal RNA small subunit methyltransferase I</fullName>
        <ecNumber evidence="6">2.1.1.198</ecNumber>
    </recommendedName>
    <alternativeName>
        <fullName evidence="6">16S rRNA 2'-O-ribose C1402 methyltransferase</fullName>
    </alternativeName>
    <alternativeName>
        <fullName evidence="6">rRNA (cytidine-2'-O-)-methyltransferase RsmI</fullName>
    </alternativeName>
</protein>
<keyword evidence="10" id="KW-1185">Reference proteome</keyword>
<evidence type="ECO:0000256" key="1">
    <source>
        <dbReference type="ARBA" id="ARBA00022490"/>
    </source>
</evidence>
<reference evidence="10" key="1">
    <citation type="journal article" date="2008" name="PLoS ONE">
        <title>Survival in nuclear waste, extreme resistance, and potential applications gleaned from the genome sequence of Kineococcus radiotolerans SRS30216.</title>
        <authorList>
            <person name="Bagwell C.E."/>
            <person name="Bhat S."/>
            <person name="Hawkins G.M."/>
            <person name="Smith B.W."/>
            <person name="Biswas T."/>
            <person name="Hoover T.R."/>
            <person name="Saunders E."/>
            <person name="Han C.S."/>
            <person name="Tsodikov O.V."/>
            <person name="Shimkets L.J."/>
        </authorList>
    </citation>
    <scope>NUCLEOTIDE SEQUENCE [LARGE SCALE GENOMIC DNA]</scope>
    <source>
        <strain evidence="10">ATCC BAA-149 / DSM 14245 / SRS30216</strain>
    </source>
</reference>
<evidence type="ECO:0000256" key="2">
    <source>
        <dbReference type="ARBA" id="ARBA00022552"/>
    </source>
</evidence>
<keyword evidence="3 6" id="KW-0489">Methyltransferase</keyword>
<dbReference type="KEGG" id="kra:Krad_3666"/>
<dbReference type="InterPro" id="IPR000878">
    <property type="entry name" value="4pyrrol_Mease"/>
</dbReference>
<evidence type="ECO:0000256" key="6">
    <source>
        <dbReference type="HAMAP-Rule" id="MF_01877"/>
    </source>
</evidence>
<dbReference type="NCBIfam" id="TIGR00096">
    <property type="entry name" value="16S rRNA (cytidine(1402)-2'-O)-methyltransferase"/>
    <property type="match status" value="1"/>
</dbReference>
<dbReference type="HOGENOM" id="CLU_044779_0_0_11"/>
<sequence length="323" mass="33816">MLGRDHRSIVGVHGPGPSVRHDGGVSGDDGEGTGTGRLVLAGTPIGNAGDATRRLVDLLETADVVAAEDTRRLHRLAAALGVTPRGRLLSYHEHNETERTPELVDAVRGGATVALVTDAGMPSVSDPGYRLVRGCVDAGLAVTVVPGPSAVLTALAVSGLPCDRFAFEGFAPRKPGERARVFADLAQDPRTLVFFESPHRTGATLAAMAEAFGADRPAAVCRELTKTYEEVVRGTLGELVSWAAAEVRGEVCLVVAGSAGPRRAASAGELVGEVSELVRSGYRMKDAVRVIAGRHGVPGRELYDAVTLERRERSVRPTAGHGE</sequence>
<dbReference type="InterPro" id="IPR014777">
    <property type="entry name" value="4pyrrole_Mease_sub1"/>
</dbReference>
<comment type="subcellular location">
    <subcellularLocation>
        <location evidence="6">Cytoplasm</location>
    </subcellularLocation>
</comment>
<dbReference type="GO" id="GO:0070677">
    <property type="term" value="F:rRNA (cytosine-2'-O-)-methyltransferase activity"/>
    <property type="evidence" value="ECO:0007669"/>
    <property type="project" value="UniProtKB-UniRule"/>
</dbReference>
<dbReference type="Proteomes" id="UP000001116">
    <property type="component" value="Chromosome"/>
</dbReference>
<accession>A6WE90</accession>
<dbReference type="eggNOG" id="COG0313">
    <property type="taxonomic scope" value="Bacteria"/>
</dbReference>
<proteinExistence type="inferred from homology"/>
<evidence type="ECO:0000256" key="7">
    <source>
        <dbReference type="SAM" id="MobiDB-lite"/>
    </source>
</evidence>
<dbReference type="Gene3D" id="3.40.1010.10">
    <property type="entry name" value="Cobalt-precorrin-4 Transmethylase, Domain 1"/>
    <property type="match status" value="1"/>
</dbReference>
<organism evidence="9 10">
    <name type="scientific">Kineococcus radiotolerans (strain ATCC BAA-149 / DSM 14245 / SRS30216)</name>
    <dbReference type="NCBI Taxonomy" id="266940"/>
    <lineage>
        <taxon>Bacteria</taxon>
        <taxon>Bacillati</taxon>
        <taxon>Actinomycetota</taxon>
        <taxon>Actinomycetes</taxon>
        <taxon>Kineosporiales</taxon>
        <taxon>Kineosporiaceae</taxon>
        <taxon>Kineococcus</taxon>
    </lineage>
</organism>
<dbReference type="InterPro" id="IPR014776">
    <property type="entry name" value="4pyrrole_Mease_sub2"/>
</dbReference>
<evidence type="ECO:0000256" key="5">
    <source>
        <dbReference type="ARBA" id="ARBA00022691"/>
    </source>
</evidence>
<comment type="similarity">
    <text evidence="6">Belongs to the methyltransferase superfamily. RsmI family.</text>
</comment>
<evidence type="ECO:0000256" key="4">
    <source>
        <dbReference type="ARBA" id="ARBA00022679"/>
    </source>
</evidence>
<dbReference type="AlphaFoldDB" id="A6WE90"/>
<name>A6WE90_KINRD</name>
<dbReference type="EC" id="2.1.1.198" evidence="6"/>